<gene>
    <name evidence="2" type="ORF">OW763_01345</name>
</gene>
<dbReference type="CDD" id="cd00085">
    <property type="entry name" value="HNHc"/>
    <property type="match status" value="1"/>
</dbReference>
<dbReference type="Proteomes" id="UP001078443">
    <property type="component" value="Unassembled WGS sequence"/>
</dbReference>
<keyword evidence="3" id="KW-1185">Reference proteome</keyword>
<dbReference type="Pfam" id="PF01844">
    <property type="entry name" value="HNH"/>
    <property type="match status" value="1"/>
</dbReference>
<protein>
    <submittedName>
        <fullName evidence="2">HNH endonuclease signature motif containing protein</fullName>
    </submittedName>
</protein>
<organism evidence="2 3">
    <name type="scientific">Clostridium aestuarii</name>
    <dbReference type="NCBI Taxonomy" id="338193"/>
    <lineage>
        <taxon>Bacteria</taxon>
        <taxon>Bacillati</taxon>
        <taxon>Bacillota</taxon>
        <taxon>Clostridia</taxon>
        <taxon>Eubacteriales</taxon>
        <taxon>Clostridiaceae</taxon>
        <taxon>Clostridium</taxon>
    </lineage>
</organism>
<sequence>MKLIDFNEFIPFETIRTKLGIPKNCDITYDSSTEFQEVEFEKNSEWVKRLIGEGQDIKSLDELTVNRDKTLEYRGKKIILYIRDQYSYKTQYKYHVAWCETLQKMSLSKRLNRYVVSRRTDGTFIANILDKETHKPIEENIERKLGICKNCLKTLNYNGYTDVIQIQKNKIYKAFNIKEFLNQYDTEFKQIPKYTDLTSPLNEYADNWSEIARDYKRYKNWTCEECGEVFFNNPQMLDVHHIDGSKYNNSYSNLRVLCKKCHAKQPYHEHYKKLIKI</sequence>
<evidence type="ECO:0000313" key="3">
    <source>
        <dbReference type="Proteomes" id="UP001078443"/>
    </source>
</evidence>
<dbReference type="GO" id="GO:0004519">
    <property type="term" value="F:endonuclease activity"/>
    <property type="evidence" value="ECO:0007669"/>
    <property type="project" value="UniProtKB-KW"/>
</dbReference>
<comment type="caution">
    <text evidence="2">The sequence shown here is derived from an EMBL/GenBank/DDBJ whole genome shotgun (WGS) entry which is preliminary data.</text>
</comment>
<keyword evidence="2" id="KW-0378">Hydrolase</keyword>
<name>A0ABT4CW15_9CLOT</name>
<dbReference type="SMART" id="SM00507">
    <property type="entry name" value="HNHc"/>
    <property type="match status" value="1"/>
</dbReference>
<reference evidence="2" key="1">
    <citation type="submission" date="2022-12" db="EMBL/GenBank/DDBJ databases">
        <authorList>
            <person name="Wang J."/>
        </authorList>
    </citation>
    <scope>NUCLEOTIDE SEQUENCE</scope>
    <source>
        <strain evidence="2">HY-45-18</strain>
    </source>
</reference>
<keyword evidence="2" id="KW-0255">Endonuclease</keyword>
<dbReference type="EMBL" id="JAPQER010000001">
    <property type="protein sequence ID" value="MCY6482997.1"/>
    <property type="molecule type" value="Genomic_DNA"/>
</dbReference>
<dbReference type="Gene3D" id="1.10.30.50">
    <property type="match status" value="1"/>
</dbReference>
<accession>A0ABT4CW15</accession>
<dbReference type="InterPro" id="IPR003615">
    <property type="entry name" value="HNH_nuc"/>
</dbReference>
<keyword evidence="2" id="KW-0540">Nuclease</keyword>
<dbReference type="InterPro" id="IPR002711">
    <property type="entry name" value="HNH"/>
</dbReference>
<feature type="domain" description="HNH nuclease" evidence="1">
    <location>
        <begin position="210"/>
        <end position="263"/>
    </location>
</feature>
<dbReference type="RefSeq" id="WP_268039263.1">
    <property type="nucleotide sequence ID" value="NZ_JAPQER010000001.1"/>
</dbReference>
<proteinExistence type="predicted"/>
<evidence type="ECO:0000313" key="2">
    <source>
        <dbReference type="EMBL" id="MCY6482997.1"/>
    </source>
</evidence>
<evidence type="ECO:0000259" key="1">
    <source>
        <dbReference type="SMART" id="SM00507"/>
    </source>
</evidence>